<protein>
    <submittedName>
        <fullName evidence="4">Short chain dehydrogenase/reductase family oxidoreductase</fullName>
    </submittedName>
</protein>
<dbReference type="PRINTS" id="PR00081">
    <property type="entry name" value="GDHRDH"/>
</dbReference>
<proteinExistence type="inferred from homology"/>
<gene>
    <name evidence="4" type="ORF">HJO_12821</name>
</gene>
<dbReference type="Proteomes" id="UP000025171">
    <property type="component" value="Unassembled WGS sequence"/>
</dbReference>
<dbReference type="AlphaFoldDB" id="A0A059FJB4"/>
<evidence type="ECO:0000313" key="5">
    <source>
        <dbReference type="Proteomes" id="UP000025171"/>
    </source>
</evidence>
<dbReference type="eggNOG" id="COG1028">
    <property type="taxonomic scope" value="Bacteria"/>
</dbReference>
<evidence type="ECO:0000313" key="4">
    <source>
        <dbReference type="EMBL" id="KCZ90734.1"/>
    </source>
</evidence>
<keyword evidence="2" id="KW-0560">Oxidoreductase</keyword>
<dbReference type="RefSeq" id="WP_035617463.1">
    <property type="nucleotide sequence ID" value="NZ_ARYK01000006.1"/>
</dbReference>
<evidence type="ECO:0000256" key="2">
    <source>
        <dbReference type="ARBA" id="ARBA00023002"/>
    </source>
</evidence>
<dbReference type="InterPro" id="IPR002347">
    <property type="entry name" value="SDR_fam"/>
</dbReference>
<dbReference type="SUPFAM" id="SSF51735">
    <property type="entry name" value="NAD(P)-binding Rossmann-fold domains"/>
    <property type="match status" value="1"/>
</dbReference>
<comment type="similarity">
    <text evidence="1 3">Belongs to the short-chain dehydrogenases/reductases (SDR) family.</text>
</comment>
<dbReference type="STRING" id="1280950.HJO_12821"/>
<name>A0A059FJB4_9PROT</name>
<dbReference type="PRINTS" id="PR00080">
    <property type="entry name" value="SDRFAMILY"/>
</dbReference>
<keyword evidence="5" id="KW-1185">Reference proteome</keyword>
<dbReference type="PANTHER" id="PTHR43639">
    <property type="entry name" value="OXIDOREDUCTASE, SHORT-CHAIN DEHYDROGENASE/REDUCTASE FAMILY (AFU_ORTHOLOGUE AFUA_5G02870)"/>
    <property type="match status" value="1"/>
</dbReference>
<dbReference type="Pfam" id="PF00106">
    <property type="entry name" value="adh_short"/>
    <property type="match status" value="1"/>
</dbReference>
<dbReference type="PANTHER" id="PTHR43639:SF1">
    <property type="entry name" value="SHORT-CHAIN DEHYDROGENASE_REDUCTASE FAMILY PROTEIN"/>
    <property type="match status" value="1"/>
</dbReference>
<dbReference type="Gene3D" id="3.40.50.720">
    <property type="entry name" value="NAD(P)-binding Rossmann-like Domain"/>
    <property type="match status" value="1"/>
</dbReference>
<evidence type="ECO:0000256" key="3">
    <source>
        <dbReference type="RuleBase" id="RU000363"/>
    </source>
</evidence>
<evidence type="ECO:0000256" key="1">
    <source>
        <dbReference type="ARBA" id="ARBA00006484"/>
    </source>
</evidence>
<accession>A0A059FJB4</accession>
<reference evidence="4 5" key="1">
    <citation type="journal article" date="2014" name="Antonie Van Leeuwenhoek">
        <title>Hyphomonas beringensis sp. nov. and Hyphomonas chukchiensis sp. nov., isolated from surface seawater of the Bering Sea and Chukchi Sea.</title>
        <authorList>
            <person name="Li C."/>
            <person name="Lai Q."/>
            <person name="Li G."/>
            <person name="Dong C."/>
            <person name="Wang J."/>
            <person name="Liao Y."/>
            <person name="Shao Z."/>
        </authorList>
    </citation>
    <scope>NUCLEOTIDE SEQUENCE [LARGE SCALE GENOMIC DNA]</scope>
    <source>
        <strain evidence="4 5">MHS-2</strain>
    </source>
</reference>
<organism evidence="4 5">
    <name type="scientific">Hyphomonas johnsonii MHS-2</name>
    <dbReference type="NCBI Taxonomy" id="1280950"/>
    <lineage>
        <taxon>Bacteria</taxon>
        <taxon>Pseudomonadati</taxon>
        <taxon>Pseudomonadota</taxon>
        <taxon>Alphaproteobacteria</taxon>
        <taxon>Hyphomonadales</taxon>
        <taxon>Hyphomonadaceae</taxon>
        <taxon>Hyphomonas</taxon>
    </lineage>
</organism>
<comment type="caution">
    <text evidence="4">The sequence shown here is derived from an EMBL/GenBank/DDBJ whole genome shotgun (WGS) entry which is preliminary data.</text>
</comment>
<dbReference type="NCBIfam" id="NF006597">
    <property type="entry name" value="PRK09134.1"/>
    <property type="match status" value="1"/>
</dbReference>
<sequence length="250" mass="26239">MTPGAALVTGAGTRLGKAMAEALAADGWAVAIHYRSSKDAARATKDAIEAAGGSAVLVQADLANETETEGLVAHAGAELVQPVSLLVNSASVFAEDSAADHQRRTWDMHMETNLRAPVHLAQQLAAGLPAGEAGLVVNLIDQRVWKLTPQFFTYTLSKAALWQATQTLAQALAPAVRVNAIGPGPTLKSVHQTDETFAAEQRATLTQKGSSPDEIVRALRYLVAASSVTGQMIAADGGQHLMWQTPDTQL</sequence>
<dbReference type="OrthoDB" id="9786360at2"/>
<dbReference type="InterPro" id="IPR036291">
    <property type="entry name" value="NAD(P)-bd_dom_sf"/>
</dbReference>
<dbReference type="EMBL" id="ARYK01000006">
    <property type="protein sequence ID" value="KCZ90734.1"/>
    <property type="molecule type" value="Genomic_DNA"/>
</dbReference>
<dbReference type="GO" id="GO:0016491">
    <property type="term" value="F:oxidoreductase activity"/>
    <property type="evidence" value="ECO:0007669"/>
    <property type="project" value="UniProtKB-KW"/>
</dbReference>
<dbReference type="PATRIC" id="fig|1280950.3.peg.2569"/>